<dbReference type="PANTHER" id="PTHR45138:SF9">
    <property type="entry name" value="DIGUANYLATE CYCLASE DGCM-RELATED"/>
    <property type="match status" value="1"/>
</dbReference>
<sequence length="685" mass="77665">MSLVLPFCRYLTLTLLLLALPLSAQSARDTELEAALDAYVLLSAEDTQTADQQLLELERRYADSPAISSRVRLLSYLVNYQFYHQSPEQLEQRLQHLLAQADLTEDADTLAEIYATELEIRMYQVRLNDAFMHIERAQQYARKAISPRVRYYANNVLGRLYKADNQFEQALQHYILALDAVSETDDAFTLRRRAFLNFNIAHVHTDLRNWQQAKSLTEQMIAEAKKYQHDNFLPELYLLLGYIAGSEKDYPQAISVNKQGLAVALADKQQGMALTFENNLGATYIELQQYDEAKVILQQALQRAEQLQDEYSIQLIKQNLGFIRVMQGEPDAGIEQMQISMRYLSQNSPKAAYEPYYEWLAKAYAAAGRYKEQADTLLEQMALQADIRKADSEQRLAVLQDRFDSKAKAQHITILEQENALKAQLLQNQRLQQQLVWLVVVIVAFAAILLLQLYRKVRRSNKKLFETNKQLAYQSQRDVLTGLYNRRALQEYLQKRALKRREGDNVNNSKTGFLLLDVDFFKRINDNFGHAAGDAVLQVVAQRLQDTCRDKDIVVRWGGEEILLVLDNVEPANATTLVQRVLDTVAGSPVSFDGQQITVTVSGGFIHLPFAGVSETQLGWEKVLQIADMALYLSKTHGRNQCCVVEGLHVSFAEAESQLYSDLTGAIRAGHVKVATISGPGGNVS</sequence>
<dbReference type="InterPro" id="IPR029787">
    <property type="entry name" value="Nucleotide_cyclase"/>
</dbReference>
<keyword evidence="5" id="KW-0732">Signal</keyword>
<organism evidence="7 8">
    <name type="scientific">Rheinheimera muenzenbergensis</name>
    <dbReference type="NCBI Taxonomy" id="1193628"/>
    <lineage>
        <taxon>Bacteria</taxon>
        <taxon>Pseudomonadati</taxon>
        <taxon>Pseudomonadota</taxon>
        <taxon>Gammaproteobacteria</taxon>
        <taxon>Chromatiales</taxon>
        <taxon>Chromatiaceae</taxon>
        <taxon>Rheinheimera</taxon>
    </lineage>
</organism>
<dbReference type="InterPro" id="IPR000160">
    <property type="entry name" value="GGDEF_dom"/>
</dbReference>
<keyword evidence="7" id="KW-0808">Transferase</keyword>
<keyword evidence="4" id="KW-0472">Membrane</keyword>
<dbReference type="CDD" id="cd01949">
    <property type="entry name" value="GGDEF"/>
    <property type="match status" value="1"/>
</dbReference>
<dbReference type="Pfam" id="PF00990">
    <property type="entry name" value="GGDEF"/>
    <property type="match status" value="1"/>
</dbReference>
<dbReference type="EC" id="2.7.7.65" evidence="1"/>
<evidence type="ECO:0000259" key="6">
    <source>
        <dbReference type="PROSITE" id="PS50887"/>
    </source>
</evidence>
<comment type="caution">
    <text evidence="7">The sequence shown here is derived from an EMBL/GenBank/DDBJ whole genome shotgun (WGS) entry which is preliminary data.</text>
</comment>
<keyword evidence="7" id="KW-0548">Nucleotidyltransferase</keyword>
<feature type="coiled-coil region" evidence="3">
    <location>
        <begin position="287"/>
        <end position="317"/>
    </location>
</feature>
<evidence type="ECO:0000313" key="8">
    <source>
        <dbReference type="Proteomes" id="UP001375382"/>
    </source>
</evidence>
<dbReference type="InterPro" id="IPR050469">
    <property type="entry name" value="Diguanylate_Cyclase"/>
</dbReference>
<accession>A0ABU8C9T9</accession>
<evidence type="ECO:0000256" key="4">
    <source>
        <dbReference type="SAM" id="Phobius"/>
    </source>
</evidence>
<evidence type="ECO:0000256" key="5">
    <source>
        <dbReference type="SAM" id="SignalP"/>
    </source>
</evidence>
<feature type="transmembrane region" description="Helical" evidence="4">
    <location>
        <begin position="435"/>
        <end position="454"/>
    </location>
</feature>
<feature type="signal peptide" evidence="5">
    <location>
        <begin position="1"/>
        <end position="26"/>
    </location>
</feature>
<gene>
    <name evidence="7" type="ORF">MN202_14230</name>
</gene>
<dbReference type="SUPFAM" id="SSF48452">
    <property type="entry name" value="TPR-like"/>
    <property type="match status" value="1"/>
</dbReference>
<dbReference type="EMBL" id="JALAAR010000012">
    <property type="protein sequence ID" value="MEH8018395.1"/>
    <property type="molecule type" value="Genomic_DNA"/>
</dbReference>
<dbReference type="PROSITE" id="PS50887">
    <property type="entry name" value="GGDEF"/>
    <property type="match status" value="1"/>
</dbReference>
<name>A0ABU8C9T9_9GAMM</name>
<dbReference type="RefSeq" id="WP_335736801.1">
    <property type="nucleotide sequence ID" value="NZ_JALAAR010000012.1"/>
</dbReference>
<keyword evidence="8" id="KW-1185">Reference proteome</keyword>
<keyword evidence="4" id="KW-1133">Transmembrane helix</keyword>
<dbReference type="PANTHER" id="PTHR45138">
    <property type="entry name" value="REGULATORY COMPONENTS OF SENSORY TRANSDUCTION SYSTEM"/>
    <property type="match status" value="1"/>
</dbReference>
<dbReference type="SMART" id="SM00028">
    <property type="entry name" value="TPR"/>
    <property type="match status" value="4"/>
</dbReference>
<dbReference type="Proteomes" id="UP001375382">
    <property type="component" value="Unassembled WGS sequence"/>
</dbReference>
<evidence type="ECO:0000256" key="2">
    <source>
        <dbReference type="ARBA" id="ARBA00034247"/>
    </source>
</evidence>
<dbReference type="InterPro" id="IPR043128">
    <property type="entry name" value="Rev_trsase/Diguanyl_cyclase"/>
</dbReference>
<dbReference type="InterPro" id="IPR019734">
    <property type="entry name" value="TPR_rpt"/>
</dbReference>
<dbReference type="SUPFAM" id="SSF55073">
    <property type="entry name" value="Nucleotide cyclase"/>
    <property type="match status" value="1"/>
</dbReference>
<evidence type="ECO:0000256" key="3">
    <source>
        <dbReference type="SAM" id="Coils"/>
    </source>
</evidence>
<feature type="domain" description="GGDEF" evidence="6">
    <location>
        <begin position="509"/>
        <end position="647"/>
    </location>
</feature>
<dbReference type="Gene3D" id="1.25.40.10">
    <property type="entry name" value="Tetratricopeptide repeat domain"/>
    <property type="match status" value="2"/>
</dbReference>
<proteinExistence type="predicted"/>
<evidence type="ECO:0000256" key="1">
    <source>
        <dbReference type="ARBA" id="ARBA00012528"/>
    </source>
</evidence>
<dbReference type="NCBIfam" id="TIGR00254">
    <property type="entry name" value="GGDEF"/>
    <property type="match status" value="1"/>
</dbReference>
<dbReference type="InterPro" id="IPR011990">
    <property type="entry name" value="TPR-like_helical_dom_sf"/>
</dbReference>
<dbReference type="GO" id="GO:0052621">
    <property type="term" value="F:diguanylate cyclase activity"/>
    <property type="evidence" value="ECO:0007669"/>
    <property type="project" value="UniProtKB-EC"/>
</dbReference>
<dbReference type="Gene3D" id="3.30.70.270">
    <property type="match status" value="1"/>
</dbReference>
<feature type="chain" id="PRO_5046945688" description="diguanylate cyclase" evidence="5">
    <location>
        <begin position="27"/>
        <end position="685"/>
    </location>
</feature>
<dbReference type="SMART" id="SM00267">
    <property type="entry name" value="GGDEF"/>
    <property type="match status" value="1"/>
</dbReference>
<keyword evidence="4" id="KW-0812">Transmembrane</keyword>
<protein>
    <recommendedName>
        <fullName evidence="1">diguanylate cyclase</fullName>
        <ecNumber evidence="1">2.7.7.65</ecNumber>
    </recommendedName>
</protein>
<comment type="catalytic activity">
    <reaction evidence="2">
        <text>2 GTP = 3',3'-c-di-GMP + 2 diphosphate</text>
        <dbReference type="Rhea" id="RHEA:24898"/>
        <dbReference type="ChEBI" id="CHEBI:33019"/>
        <dbReference type="ChEBI" id="CHEBI:37565"/>
        <dbReference type="ChEBI" id="CHEBI:58805"/>
        <dbReference type="EC" id="2.7.7.65"/>
    </reaction>
</comment>
<keyword evidence="3" id="KW-0175">Coiled coil</keyword>
<reference evidence="7 8" key="1">
    <citation type="journal article" date="2023" name="Ecotoxicol. Environ. Saf.">
        <title>Mercury remediation potential of mercury-resistant strain Rheinheimera metallidurans sp. nov. isolated from a municipal waste dumping site.</title>
        <authorList>
            <person name="Yadav V."/>
            <person name="Manjhi A."/>
            <person name="Vadakedath N."/>
        </authorList>
    </citation>
    <scope>NUCLEOTIDE SEQUENCE [LARGE SCALE GENOMIC DNA]</scope>
    <source>
        <strain evidence="7 8">E-49</strain>
    </source>
</reference>
<evidence type="ECO:0000313" key="7">
    <source>
        <dbReference type="EMBL" id="MEH8018395.1"/>
    </source>
</evidence>